<dbReference type="RefSeq" id="WP_109984670.1">
    <property type="nucleotide sequence ID" value="NZ_JAJUIE010000020.1"/>
</dbReference>
<organism evidence="7 8">
    <name type="scientific">Gracilibacillus dipsosauri</name>
    <dbReference type="NCBI Taxonomy" id="178340"/>
    <lineage>
        <taxon>Bacteria</taxon>
        <taxon>Bacillati</taxon>
        <taxon>Bacillota</taxon>
        <taxon>Bacilli</taxon>
        <taxon>Bacillales</taxon>
        <taxon>Bacillaceae</taxon>
        <taxon>Gracilibacillus</taxon>
    </lineage>
</organism>
<evidence type="ECO:0000313" key="7">
    <source>
        <dbReference type="EMBL" id="PWU68177.1"/>
    </source>
</evidence>
<protein>
    <recommendedName>
        <fullName evidence="6">Probable membrane transporter protein</fullName>
    </recommendedName>
</protein>
<feature type="transmembrane region" description="Helical" evidence="6">
    <location>
        <begin position="227"/>
        <end position="245"/>
    </location>
</feature>
<keyword evidence="5 6" id="KW-0472">Membrane</keyword>
<feature type="transmembrane region" description="Helical" evidence="6">
    <location>
        <begin position="7"/>
        <end position="35"/>
    </location>
</feature>
<accession>A0A317KXF5</accession>
<evidence type="ECO:0000256" key="2">
    <source>
        <dbReference type="ARBA" id="ARBA00009142"/>
    </source>
</evidence>
<dbReference type="Proteomes" id="UP000245624">
    <property type="component" value="Unassembled WGS sequence"/>
</dbReference>
<proteinExistence type="inferred from homology"/>
<dbReference type="AlphaFoldDB" id="A0A317KXF5"/>
<sequence>MVIIICFIIGLLSALLGSIVGLGGGVILVPVLLILHSTTSIFAWADASTIVGLSLIIMIFTAMSSTYAYAKLKRIDYKSGLYFILGSLPGGILGSWLNQFVETDTFSLFLGIFMLFIFTTFFFKKQPKIDENTLSKKSKFKIYREIKIGEEQYTYSITPWIAVGIAFIVGMLSGFFGIGGGSLMVPAMIILFHFPPHIASATSMFMILALSMVSSITHIALGHIEWQYVWAFIPGAWFGGVLGAKVSQKMSSRAIEYLLRVVLLFIGLRLIWQGIFG</sequence>
<dbReference type="Pfam" id="PF01925">
    <property type="entry name" value="TauE"/>
    <property type="match status" value="1"/>
</dbReference>
<evidence type="ECO:0000313" key="8">
    <source>
        <dbReference type="Proteomes" id="UP000245624"/>
    </source>
</evidence>
<dbReference type="InterPro" id="IPR002781">
    <property type="entry name" value="TM_pro_TauE-like"/>
</dbReference>
<dbReference type="EMBL" id="QGTD01000009">
    <property type="protein sequence ID" value="PWU68177.1"/>
    <property type="molecule type" value="Genomic_DNA"/>
</dbReference>
<comment type="subcellular location">
    <subcellularLocation>
        <location evidence="6">Cell membrane</location>
        <topology evidence="6">Multi-pass membrane protein</topology>
    </subcellularLocation>
    <subcellularLocation>
        <location evidence="1">Membrane</location>
        <topology evidence="1">Multi-pass membrane protein</topology>
    </subcellularLocation>
</comment>
<comment type="similarity">
    <text evidence="2 6">Belongs to the 4-toluene sulfonate uptake permease (TSUP) (TC 2.A.102) family.</text>
</comment>
<keyword evidence="3 6" id="KW-0812">Transmembrane</keyword>
<feature type="transmembrane region" description="Helical" evidence="6">
    <location>
        <begin position="106"/>
        <end position="123"/>
    </location>
</feature>
<evidence type="ECO:0000256" key="6">
    <source>
        <dbReference type="RuleBase" id="RU363041"/>
    </source>
</evidence>
<feature type="transmembrane region" description="Helical" evidence="6">
    <location>
        <begin position="81"/>
        <end position="100"/>
    </location>
</feature>
<evidence type="ECO:0000256" key="4">
    <source>
        <dbReference type="ARBA" id="ARBA00022989"/>
    </source>
</evidence>
<name>A0A317KXF5_9BACI</name>
<dbReference type="InterPro" id="IPR051598">
    <property type="entry name" value="TSUP/Inactive_protease-like"/>
</dbReference>
<dbReference type="PANTHER" id="PTHR43701">
    <property type="entry name" value="MEMBRANE TRANSPORTER PROTEIN MJ0441-RELATED"/>
    <property type="match status" value="1"/>
</dbReference>
<evidence type="ECO:0000256" key="3">
    <source>
        <dbReference type="ARBA" id="ARBA00022692"/>
    </source>
</evidence>
<keyword evidence="8" id="KW-1185">Reference proteome</keyword>
<evidence type="ECO:0000256" key="5">
    <source>
        <dbReference type="ARBA" id="ARBA00023136"/>
    </source>
</evidence>
<dbReference type="OrthoDB" id="9780109at2"/>
<comment type="caution">
    <text evidence="7">The sequence shown here is derived from an EMBL/GenBank/DDBJ whole genome shotgun (WGS) entry which is preliminary data.</text>
</comment>
<feature type="transmembrane region" description="Helical" evidence="6">
    <location>
        <begin position="257"/>
        <end position="275"/>
    </location>
</feature>
<reference evidence="7 8" key="1">
    <citation type="submission" date="2018-05" db="EMBL/GenBank/DDBJ databases">
        <title>Genomic analysis of Gracilibacillus dipsosauri DD1 reveals novel features of a salt-tolerant amylase.</title>
        <authorList>
            <person name="Deutch C.E."/>
            <person name="Yang S."/>
        </authorList>
    </citation>
    <scope>NUCLEOTIDE SEQUENCE [LARGE SCALE GENOMIC DNA]</scope>
    <source>
        <strain evidence="7 8">DD1</strain>
    </source>
</reference>
<evidence type="ECO:0000256" key="1">
    <source>
        <dbReference type="ARBA" id="ARBA00004141"/>
    </source>
</evidence>
<dbReference type="PANTHER" id="PTHR43701:SF2">
    <property type="entry name" value="MEMBRANE TRANSPORTER PROTEIN YJNA-RELATED"/>
    <property type="match status" value="1"/>
</dbReference>
<gene>
    <name evidence="7" type="ORF">DLJ74_12075</name>
</gene>
<dbReference type="GO" id="GO:0005886">
    <property type="term" value="C:plasma membrane"/>
    <property type="evidence" value="ECO:0007669"/>
    <property type="project" value="UniProtKB-SubCell"/>
</dbReference>
<feature type="transmembrane region" description="Helical" evidence="6">
    <location>
        <begin position="41"/>
        <end position="69"/>
    </location>
</feature>
<keyword evidence="6" id="KW-1003">Cell membrane</keyword>
<keyword evidence="4 6" id="KW-1133">Transmembrane helix</keyword>